<keyword evidence="2" id="KW-1185">Reference proteome</keyword>
<name>A0A517ZXD4_9PLAN</name>
<dbReference type="Pfam" id="PF10604">
    <property type="entry name" value="Polyketide_cyc2"/>
    <property type="match status" value="1"/>
</dbReference>
<dbReference type="Gene3D" id="3.30.530.20">
    <property type="match status" value="1"/>
</dbReference>
<sequence length="150" mass="16817">MAEFERSIVVTSGLEEVFDFLLRPQNVTRISPPDMGLNFVNAPEVVELGSIMEFKVLARGVVQNITHEITHLDRPTRFIEKQVQGPFKQWQHEHAFEATGEGVTIIDRISFEPPGGLIGLLVTEESILDSLDDGFAHRHAQLQKLLGNES</sequence>
<organism evidence="1 2">
    <name type="scientific">Symmachiella dynata</name>
    <dbReference type="NCBI Taxonomy" id="2527995"/>
    <lineage>
        <taxon>Bacteria</taxon>
        <taxon>Pseudomonadati</taxon>
        <taxon>Planctomycetota</taxon>
        <taxon>Planctomycetia</taxon>
        <taxon>Planctomycetales</taxon>
        <taxon>Planctomycetaceae</taxon>
        <taxon>Symmachiella</taxon>
    </lineage>
</organism>
<dbReference type="OrthoDB" id="9801773at2"/>
<dbReference type="InterPro" id="IPR023393">
    <property type="entry name" value="START-like_dom_sf"/>
</dbReference>
<accession>A0A517ZXD4</accession>
<evidence type="ECO:0000313" key="2">
    <source>
        <dbReference type="Proteomes" id="UP000319383"/>
    </source>
</evidence>
<reference evidence="1 2" key="1">
    <citation type="submission" date="2019-02" db="EMBL/GenBank/DDBJ databases">
        <title>Deep-cultivation of Planctomycetes and their phenomic and genomic characterization uncovers novel biology.</title>
        <authorList>
            <person name="Wiegand S."/>
            <person name="Jogler M."/>
            <person name="Boedeker C."/>
            <person name="Pinto D."/>
            <person name="Vollmers J."/>
            <person name="Rivas-Marin E."/>
            <person name="Kohn T."/>
            <person name="Peeters S.H."/>
            <person name="Heuer A."/>
            <person name="Rast P."/>
            <person name="Oberbeckmann S."/>
            <person name="Bunk B."/>
            <person name="Jeske O."/>
            <person name="Meyerdierks A."/>
            <person name="Storesund J.E."/>
            <person name="Kallscheuer N."/>
            <person name="Luecker S."/>
            <person name="Lage O.M."/>
            <person name="Pohl T."/>
            <person name="Merkel B.J."/>
            <person name="Hornburger P."/>
            <person name="Mueller R.-W."/>
            <person name="Bruemmer F."/>
            <person name="Labrenz M."/>
            <person name="Spormann A.M."/>
            <person name="Op den Camp H."/>
            <person name="Overmann J."/>
            <person name="Amann R."/>
            <person name="Jetten M.S.M."/>
            <person name="Mascher T."/>
            <person name="Medema M.H."/>
            <person name="Devos D.P."/>
            <person name="Kaster A.-K."/>
            <person name="Ovreas L."/>
            <person name="Rohde M."/>
            <person name="Galperin M.Y."/>
            <person name="Jogler C."/>
        </authorList>
    </citation>
    <scope>NUCLEOTIDE SEQUENCE [LARGE SCALE GENOMIC DNA]</scope>
    <source>
        <strain evidence="1 2">Mal52</strain>
    </source>
</reference>
<dbReference type="SUPFAM" id="SSF55961">
    <property type="entry name" value="Bet v1-like"/>
    <property type="match status" value="1"/>
</dbReference>
<dbReference type="RefSeq" id="WP_145379798.1">
    <property type="nucleotide sequence ID" value="NZ_CAXBED010000211.1"/>
</dbReference>
<dbReference type="EMBL" id="CP036276">
    <property type="protein sequence ID" value="QDU47120.1"/>
    <property type="molecule type" value="Genomic_DNA"/>
</dbReference>
<dbReference type="CDD" id="cd07820">
    <property type="entry name" value="SRPBCC_3"/>
    <property type="match status" value="1"/>
</dbReference>
<dbReference type="Proteomes" id="UP000319383">
    <property type="component" value="Chromosome"/>
</dbReference>
<proteinExistence type="predicted"/>
<dbReference type="InterPro" id="IPR019587">
    <property type="entry name" value="Polyketide_cyclase/dehydratase"/>
</dbReference>
<dbReference type="KEGG" id="sdyn:Mal52_56480"/>
<gene>
    <name evidence="1" type="ORF">Mal52_56480</name>
</gene>
<protein>
    <submittedName>
        <fullName evidence="1">Polyketide cyclase / dehydrase and lipid transport</fullName>
    </submittedName>
</protein>
<dbReference type="AlphaFoldDB" id="A0A517ZXD4"/>
<evidence type="ECO:0000313" key="1">
    <source>
        <dbReference type="EMBL" id="QDU47120.1"/>
    </source>
</evidence>